<dbReference type="STRING" id="1231336.L248_0354"/>
<comment type="similarity">
    <text evidence="1">Belongs to the diphosphomevalonate decarboxylase family.</text>
</comment>
<evidence type="ECO:0000256" key="2">
    <source>
        <dbReference type="ARBA" id="ARBA00012296"/>
    </source>
</evidence>
<dbReference type="SUPFAM" id="SSF54211">
    <property type="entry name" value="Ribosomal protein S5 domain 2-like"/>
    <property type="match status" value="1"/>
</dbReference>
<dbReference type="GO" id="GO:0019287">
    <property type="term" value="P:isopentenyl diphosphate biosynthetic process, mevalonate pathway"/>
    <property type="evidence" value="ECO:0007669"/>
    <property type="project" value="InterPro"/>
</dbReference>
<evidence type="ECO:0000256" key="3">
    <source>
        <dbReference type="ARBA" id="ARBA00022516"/>
    </source>
</evidence>
<keyword evidence="11" id="KW-1185">Reference proteome</keyword>
<dbReference type="HOGENOM" id="CLU_040369_0_0_9"/>
<dbReference type="Proteomes" id="UP000030647">
    <property type="component" value="Unassembled WGS sequence"/>
</dbReference>
<dbReference type="GO" id="GO:0005829">
    <property type="term" value="C:cytosol"/>
    <property type="evidence" value="ECO:0007669"/>
    <property type="project" value="InterPro"/>
</dbReference>
<dbReference type="FunFam" id="3.30.230.10:FF:000072">
    <property type="entry name" value="Diphosphomevalonate decarboxylase"/>
    <property type="match status" value="1"/>
</dbReference>
<dbReference type="InterPro" id="IPR041431">
    <property type="entry name" value="Mvd1_C"/>
</dbReference>
<evidence type="ECO:0000259" key="8">
    <source>
        <dbReference type="Pfam" id="PF18376"/>
    </source>
</evidence>
<feature type="domain" description="Mvd1 C-terminal" evidence="8">
    <location>
        <begin position="180"/>
        <end position="315"/>
    </location>
</feature>
<dbReference type="Pfam" id="PF18376">
    <property type="entry name" value="MDD_C"/>
    <property type="match status" value="1"/>
</dbReference>
<dbReference type="NCBIfam" id="TIGR01240">
    <property type="entry name" value="mevDPdecarb"/>
    <property type="match status" value="1"/>
</dbReference>
<evidence type="ECO:0000256" key="1">
    <source>
        <dbReference type="ARBA" id="ARBA00008831"/>
    </source>
</evidence>
<reference evidence="11" key="1">
    <citation type="journal article" date="2013" name="Genome Announc.">
        <title>Whole-Genome Sequencing of Lactobacillus shenzhenensis Strain LY-73T.</title>
        <authorList>
            <person name="Lin Z."/>
            <person name="Liu Z."/>
            <person name="Yang R."/>
            <person name="Zou Y."/>
            <person name="Wan D."/>
            <person name="Chen J."/>
            <person name="Guo M."/>
            <person name="Zhao J."/>
            <person name="Fang C."/>
            <person name="Yang R."/>
            <person name="Liu F."/>
        </authorList>
    </citation>
    <scope>NUCLEOTIDE SEQUENCE [LARGE SCALE GENOMIC DNA]</scope>
    <source>
        <strain evidence="11">LY-73</strain>
    </source>
</reference>
<dbReference type="Pfam" id="PF22700">
    <property type="entry name" value="MVD-like_N"/>
    <property type="match status" value="1"/>
</dbReference>
<dbReference type="EC" id="4.1.1.33" evidence="2"/>
<evidence type="ECO:0000256" key="4">
    <source>
        <dbReference type="ARBA" id="ARBA00022741"/>
    </source>
</evidence>
<dbReference type="PANTHER" id="PTHR10977:SF3">
    <property type="entry name" value="DIPHOSPHOMEVALONATE DECARBOXYLASE"/>
    <property type="match status" value="1"/>
</dbReference>
<dbReference type="GO" id="GO:0004163">
    <property type="term" value="F:diphosphomevalonate decarboxylase activity"/>
    <property type="evidence" value="ECO:0007669"/>
    <property type="project" value="UniProtKB-EC"/>
</dbReference>
<keyword evidence="7" id="KW-0456">Lyase</keyword>
<evidence type="ECO:0000256" key="5">
    <source>
        <dbReference type="ARBA" id="ARBA00022840"/>
    </source>
</evidence>
<evidence type="ECO:0000259" key="9">
    <source>
        <dbReference type="Pfam" id="PF22700"/>
    </source>
</evidence>
<dbReference type="PANTHER" id="PTHR10977">
    <property type="entry name" value="DIPHOSPHOMEVALONATE DECARBOXYLASE"/>
    <property type="match status" value="1"/>
</dbReference>
<dbReference type="InterPro" id="IPR029765">
    <property type="entry name" value="Mev_diP_decarb"/>
</dbReference>
<dbReference type="AlphaFoldDB" id="U4TTD3"/>
<dbReference type="GO" id="GO:0005524">
    <property type="term" value="F:ATP binding"/>
    <property type="evidence" value="ECO:0007669"/>
    <property type="project" value="UniProtKB-KW"/>
</dbReference>
<evidence type="ECO:0000256" key="7">
    <source>
        <dbReference type="ARBA" id="ARBA00023239"/>
    </source>
</evidence>
<dbReference type="SUPFAM" id="SSF55060">
    <property type="entry name" value="GHMP Kinase, C-terminal domain"/>
    <property type="match status" value="1"/>
</dbReference>
<dbReference type="InterPro" id="IPR020568">
    <property type="entry name" value="Ribosomal_Su5_D2-typ_SF"/>
</dbReference>
<dbReference type="InterPro" id="IPR036554">
    <property type="entry name" value="GHMP_kinase_C_sf"/>
</dbReference>
<keyword evidence="6" id="KW-0443">Lipid metabolism</keyword>
<feature type="domain" description="Diphosphomevalonate decarboxylase-like N-terminal" evidence="9">
    <location>
        <begin position="10"/>
        <end position="165"/>
    </location>
</feature>
<dbReference type="EMBL" id="KI271582">
    <property type="protein sequence ID" value="ERL66675.1"/>
    <property type="molecule type" value="Genomic_DNA"/>
</dbReference>
<dbReference type="InterPro" id="IPR014721">
    <property type="entry name" value="Ribsml_uS5_D2-typ_fold_subgr"/>
</dbReference>
<dbReference type="Gene3D" id="3.30.230.10">
    <property type="match status" value="1"/>
</dbReference>
<organism evidence="10 11">
    <name type="scientific">Schleiferilactobacillus shenzhenensis LY-73</name>
    <dbReference type="NCBI Taxonomy" id="1231336"/>
    <lineage>
        <taxon>Bacteria</taxon>
        <taxon>Bacillati</taxon>
        <taxon>Bacillota</taxon>
        <taxon>Bacilli</taxon>
        <taxon>Lactobacillales</taxon>
        <taxon>Lactobacillaceae</taxon>
        <taxon>Schleiferilactobacillus</taxon>
    </lineage>
</organism>
<keyword evidence="5" id="KW-0067">ATP-binding</keyword>
<dbReference type="PIRSF" id="PIRSF015950">
    <property type="entry name" value="Mev_P_decrbx"/>
    <property type="match status" value="1"/>
</dbReference>
<evidence type="ECO:0000313" key="10">
    <source>
        <dbReference type="EMBL" id="ERL66675.1"/>
    </source>
</evidence>
<name>U4TTD3_9LACO</name>
<dbReference type="Gene3D" id="3.30.70.890">
    <property type="entry name" value="GHMP kinase, C-terminal domain"/>
    <property type="match status" value="1"/>
</dbReference>
<dbReference type="InterPro" id="IPR005935">
    <property type="entry name" value="Mev_decarb"/>
</dbReference>
<gene>
    <name evidence="10" type="ORF">L248_0354</name>
</gene>
<evidence type="ECO:0000313" key="11">
    <source>
        <dbReference type="Proteomes" id="UP000030647"/>
    </source>
</evidence>
<evidence type="ECO:0000256" key="6">
    <source>
        <dbReference type="ARBA" id="ARBA00023098"/>
    </source>
</evidence>
<proteinExistence type="inferred from homology"/>
<sequence length="335" mass="35328">MMPTPQWARAHTNIALIKYWGKKDPKLMLPANDSLSLTLADFYTDTLVRFRGDCPGDSLTIDGQPVSAGALTKAVRVLDEVRRRAGLTLPAQVISRNHVPTAAGLASSASGLAALAAAAAQAAGLHLTEQELSRIARHGSGSATRSVAGGFVRWYAGTDDASSYALPVAAAPALLQDIRVLAVIFSDQPKAIGSTAGMAQTVATSSYFPAWTERAERDLAALLPALAAGDFPRVGAIAEGNALAMHALTWAARPPFTYFLPATLALVQGIQAWRAAAPVPVYATIDAGPNVKLLTLADHVAAVQEWLADHFPTARVVVTHAGPGIQYYPERKEPR</sequence>
<keyword evidence="3" id="KW-0444">Lipid biosynthesis</keyword>
<dbReference type="eggNOG" id="COG3407">
    <property type="taxonomic scope" value="Bacteria"/>
</dbReference>
<keyword evidence="4" id="KW-0547">Nucleotide-binding</keyword>
<dbReference type="RefSeq" id="WP_022528301.1">
    <property type="nucleotide sequence ID" value="NZ_KI271582.1"/>
</dbReference>
<accession>U4TTD3</accession>
<protein>
    <recommendedName>
        <fullName evidence="2">diphosphomevalonate decarboxylase</fullName>
        <ecNumber evidence="2">4.1.1.33</ecNumber>
    </recommendedName>
</protein>
<dbReference type="InterPro" id="IPR053859">
    <property type="entry name" value="MVD-like_N"/>
</dbReference>